<keyword evidence="1" id="KW-0812">Transmembrane</keyword>
<dbReference type="Proteomes" id="UP000198807">
    <property type="component" value="Unassembled WGS sequence"/>
</dbReference>
<name>A0A1H7FU01_9GAMM</name>
<comment type="subcellular location">
    <subcellularLocation>
        <location evidence="1">Cell membrane</location>
        <topology evidence="1">Multi-pass membrane protein</topology>
    </subcellularLocation>
</comment>
<dbReference type="PROSITE" id="PS50895">
    <property type="entry name" value="SURF1"/>
    <property type="match status" value="1"/>
</dbReference>
<keyword evidence="1" id="KW-1003">Cell membrane</keyword>
<accession>A0A1H7FU01</accession>
<sequence>MARKTRAINILSNIHGSKNGATSGGRRGFSAARRIGWWGFWSCLVVLGLALGLWQWERAADKRDYLARLAAAPRIEAPATAPPAGAQLVVQGEYLAEQTLFLDNRTHEGRLGVAPLTPFLDVNGRLWLVQRGFLATGPSRAAPTVETPTGVVTLEGRWQTSGEAAPLFGPNREGTRLQRIDLSAWGLEPTFAYPGWLHLEQGPGHLDSWWQPSVVLPERHLGYAFQWWGLALAALVIMLVGARRQTHRSNPMSLPSKETPR</sequence>
<evidence type="ECO:0000313" key="2">
    <source>
        <dbReference type="EMBL" id="SEK28707.1"/>
    </source>
</evidence>
<dbReference type="CDD" id="cd06662">
    <property type="entry name" value="SURF1"/>
    <property type="match status" value="1"/>
</dbReference>
<feature type="transmembrane region" description="Helical" evidence="1">
    <location>
        <begin position="225"/>
        <end position="242"/>
    </location>
</feature>
<reference evidence="3" key="1">
    <citation type="submission" date="2016-10" db="EMBL/GenBank/DDBJ databases">
        <authorList>
            <person name="Varghese N."/>
            <person name="Submissions S."/>
        </authorList>
    </citation>
    <scope>NUCLEOTIDE SEQUENCE [LARGE SCALE GENOMIC DNA]</scope>
    <source>
        <strain evidence="3">CGMCC 1.9150</strain>
    </source>
</reference>
<organism evidence="2 3">
    <name type="scientific">Halomonas daqiaonensis</name>
    <dbReference type="NCBI Taxonomy" id="650850"/>
    <lineage>
        <taxon>Bacteria</taxon>
        <taxon>Pseudomonadati</taxon>
        <taxon>Pseudomonadota</taxon>
        <taxon>Gammaproteobacteria</taxon>
        <taxon>Oceanospirillales</taxon>
        <taxon>Halomonadaceae</taxon>
        <taxon>Halomonas</taxon>
    </lineage>
</organism>
<evidence type="ECO:0000256" key="1">
    <source>
        <dbReference type="RuleBase" id="RU363076"/>
    </source>
</evidence>
<comment type="similarity">
    <text evidence="1">Belongs to the SURF1 family.</text>
</comment>
<evidence type="ECO:0000313" key="3">
    <source>
        <dbReference type="Proteomes" id="UP000198807"/>
    </source>
</evidence>
<keyword evidence="3" id="KW-1185">Reference proteome</keyword>
<feature type="transmembrane region" description="Helical" evidence="1">
    <location>
        <begin position="35"/>
        <end position="56"/>
    </location>
</feature>
<dbReference type="InterPro" id="IPR002994">
    <property type="entry name" value="Surf1/Shy1"/>
</dbReference>
<dbReference type="GO" id="GO:0005886">
    <property type="term" value="C:plasma membrane"/>
    <property type="evidence" value="ECO:0007669"/>
    <property type="project" value="UniProtKB-SubCell"/>
</dbReference>
<dbReference type="AlphaFoldDB" id="A0A1H7FU01"/>
<proteinExistence type="inferred from homology"/>
<dbReference type="OrthoDB" id="9789940at2"/>
<keyword evidence="1" id="KW-1133">Transmembrane helix</keyword>
<gene>
    <name evidence="2" type="ORF">SAMN04488129_101192</name>
</gene>
<dbReference type="STRING" id="650850.SAMN04488129_101192"/>
<protein>
    <recommendedName>
        <fullName evidence="1">SURF1-like protein</fullName>
    </recommendedName>
</protein>
<dbReference type="Pfam" id="PF02104">
    <property type="entry name" value="SURF1"/>
    <property type="match status" value="1"/>
</dbReference>
<keyword evidence="1" id="KW-0472">Membrane</keyword>
<dbReference type="EMBL" id="FOBC01000001">
    <property type="protein sequence ID" value="SEK28707.1"/>
    <property type="molecule type" value="Genomic_DNA"/>
</dbReference>